<dbReference type="WBParaSite" id="PSU_v2.g11902.t1">
    <property type="protein sequence ID" value="PSU_v2.g11902.t1"/>
    <property type="gene ID" value="PSU_v2.g11902"/>
</dbReference>
<proteinExistence type="predicted"/>
<evidence type="ECO:0000313" key="1">
    <source>
        <dbReference type="Proteomes" id="UP000887577"/>
    </source>
</evidence>
<name>A0A914XXG6_9BILA</name>
<keyword evidence="1" id="KW-1185">Reference proteome</keyword>
<evidence type="ECO:0000313" key="2">
    <source>
        <dbReference type="WBParaSite" id="PSU_v2.g11902.t1"/>
    </source>
</evidence>
<accession>A0A914XXG6</accession>
<protein>
    <submittedName>
        <fullName evidence="2">Uncharacterized protein</fullName>
    </submittedName>
</protein>
<reference evidence="2" key="1">
    <citation type="submission" date="2022-11" db="UniProtKB">
        <authorList>
            <consortium name="WormBaseParasite"/>
        </authorList>
    </citation>
    <scope>IDENTIFICATION</scope>
</reference>
<sequence length="334" mass="38896">MEDERLRLNKKMSVEEKDRLNEYYKRIRIALPARLDSFRGVQPMLSDIEKRLREVETYIQQGDSTYLGRLQIRERAEYLEQAGYLIDTLEEKHSDIISPGQLRLSFTSLRSGFTFPSSLDAPDSFTAPGPSTSSLQRVTHLRDRFEPPPSPNIRSRSPNYVDRVADLLERKRRILDRREDSAAGAKASILEMEMINESLILHNALEHPQFQPMESEWKTKLSQMERLVLIDSELEKLAQRLRVAEKPSEFALIESDIEGISRKFTDLTIDLPLLTISQRKISSLRKNVGEQKSHQTKRVFDRFEIRLRELEMTPEEDIAIAEIIMKTFPIFNHL</sequence>
<dbReference type="AlphaFoldDB" id="A0A914XXG6"/>
<dbReference type="Proteomes" id="UP000887577">
    <property type="component" value="Unplaced"/>
</dbReference>
<organism evidence="1 2">
    <name type="scientific">Panagrolaimus superbus</name>
    <dbReference type="NCBI Taxonomy" id="310955"/>
    <lineage>
        <taxon>Eukaryota</taxon>
        <taxon>Metazoa</taxon>
        <taxon>Ecdysozoa</taxon>
        <taxon>Nematoda</taxon>
        <taxon>Chromadorea</taxon>
        <taxon>Rhabditida</taxon>
        <taxon>Tylenchina</taxon>
        <taxon>Panagrolaimomorpha</taxon>
        <taxon>Panagrolaimoidea</taxon>
        <taxon>Panagrolaimidae</taxon>
        <taxon>Panagrolaimus</taxon>
    </lineage>
</organism>